<name>A0ABP7VKW0_9ACTN</name>
<proteinExistence type="predicted"/>
<organism evidence="1 2">
    <name type="scientific">Actinomadura miaoliensis</name>
    <dbReference type="NCBI Taxonomy" id="430685"/>
    <lineage>
        <taxon>Bacteria</taxon>
        <taxon>Bacillati</taxon>
        <taxon>Actinomycetota</taxon>
        <taxon>Actinomycetes</taxon>
        <taxon>Streptosporangiales</taxon>
        <taxon>Thermomonosporaceae</taxon>
        <taxon>Actinomadura</taxon>
    </lineage>
</organism>
<reference evidence="2" key="1">
    <citation type="journal article" date="2019" name="Int. J. Syst. Evol. Microbiol.">
        <title>The Global Catalogue of Microorganisms (GCM) 10K type strain sequencing project: providing services to taxonomists for standard genome sequencing and annotation.</title>
        <authorList>
            <consortium name="The Broad Institute Genomics Platform"/>
            <consortium name="The Broad Institute Genome Sequencing Center for Infectious Disease"/>
            <person name="Wu L."/>
            <person name="Ma J."/>
        </authorList>
    </citation>
    <scope>NUCLEOTIDE SEQUENCE [LARGE SCALE GENOMIC DNA]</scope>
    <source>
        <strain evidence="2">JCM 16702</strain>
    </source>
</reference>
<keyword evidence="2" id="KW-1185">Reference proteome</keyword>
<accession>A0ABP7VKW0</accession>
<dbReference type="EMBL" id="BAAAZG010000016">
    <property type="protein sequence ID" value="GAA4069468.1"/>
    <property type="molecule type" value="Genomic_DNA"/>
</dbReference>
<evidence type="ECO:0000313" key="2">
    <source>
        <dbReference type="Proteomes" id="UP001500683"/>
    </source>
</evidence>
<comment type="caution">
    <text evidence="1">The sequence shown here is derived from an EMBL/GenBank/DDBJ whole genome shotgun (WGS) entry which is preliminary data.</text>
</comment>
<dbReference type="Proteomes" id="UP001500683">
    <property type="component" value="Unassembled WGS sequence"/>
</dbReference>
<protein>
    <submittedName>
        <fullName evidence="1">Uncharacterized protein</fullName>
    </submittedName>
</protein>
<dbReference type="RefSeq" id="WP_344945728.1">
    <property type="nucleotide sequence ID" value="NZ_BAAAZG010000016.1"/>
</dbReference>
<evidence type="ECO:0000313" key="1">
    <source>
        <dbReference type="EMBL" id="GAA4069468.1"/>
    </source>
</evidence>
<sequence length="81" mass="9156">MLLFAARHLRVIRSGRVRPPRCAPPRRHGLVSALVSTESPKPRTSHGHTYLGGLGFYVRLGEETDARITAEHDPAPRHRRR</sequence>
<gene>
    <name evidence="1" type="ORF">GCM10022214_25850</name>
</gene>